<dbReference type="EMBL" id="CP041186">
    <property type="protein sequence ID" value="QDG53989.1"/>
    <property type="molecule type" value="Genomic_DNA"/>
</dbReference>
<evidence type="ECO:0000313" key="1">
    <source>
        <dbReference type="EMBL" id="QDG53989.1"/>
    </source>
</evidence>
<proteinExistence type="predicted"/>
<evidence type="ECO:0000313" key="2">
    <source>
        <dbReference type="Proteomes" id="UP000315995"/>
    </source>
</evidence>
<gene>
    <name evidence="1" type="ORF">FIV42_25585</name>
</gene>
<organism evidence="1 2">
    <name type="scientific">Persicimonas caeni</name>
    <dbReference type="NCBI Taxonomy" id="2292766"/>
    <lineage>
        <taxon>Bacteria</taxon>
        <taxon>Deltaproteobacteria</taxon>
        <taxon>Bradymonadales</taxon>
        <taxon>Bradymonadaceae</taxon>
        <taxon>Persicimonas</taxon>
    </lineage>
</organism>
<name>A0A4Y6Q0M5_PERCE</name>
<protein>
    <submittedName>
        <fullName evidence="1">Uncharacterized protein</fullName>
    </submittedName>
</protein>
<reference evidence="1 2" key="1">
    <citation type="submission" date="2019-06" db="EMBL/GenBank/DDBJ databases">
        <title>Persicimonas caeni gen. nov., sp. nov., a predatory bacterium isolated from solar saltern.</title>
        <authorList>
            <person name="Wang S."/>
        </authorList>
    </citation>
    <scope>NUCLEOTIDE SEQUENCE [LARGE SCALE GENOMIC DNA]</scope>
    <source>
        <strain evidence="1 2">YN101</strain>
    </source>
</reference>
<dbReference type="Proteomes" id="UP000315995">
    <property type="component" value="Chromosome"/>
</dbReference>
<sequence length="59" mass="6475">MNRKGSKGGPELIRSFAPSLLYSFAPSPLCSFTPSLLRPSPFAIRPFCKTMKLLQTLSS</sequence>
<accession>A0A5B8YBK4</accession>
<accession>A0A4Y6Q0M5</accession>
<dbReference type="AlphaFoldDB" id="A0A4Y6Q0M5"/>
<keyword evidence="2" id="KW-1185">Reference proteome</keyword>